<organism evidence="1">
    <name type="scientific">Oryza sativa</name>
    <name type="common">Rice</name>
    <dbReference type="NCBI Taxonomy" id="4530"/>
    <lineage>
        <taxon>Eukaryota</taxon>
        <taxon>Viridiplantae</taxon>
        <taxon>Streptophyta</taxon>
        <taxon>Embryophyta</taxon>
        <taxon>Tracheophyta</taxon>
        <taxon>Spermatophyta</taxon>
        <taxon>Magnoliopsida</taxon>
        <taxon>Liliopsida</taxon>
        <taxon>Poales</taxon>
        <taxon>Poaceae</taxon>
        <taxon>BOP clade</taxon>
        <taxon>Oryzoideae</taxon>
        <taxon>Oryzeae</taxon>
        <taxon>Oryzinae</taxon>
        <taxon>Oryza</taxon>
    </lineage>
</organism>
<gene>
    <name evidence="1" type="primary">Os-EREBP1</name>
</gene>
<accession>O24522</accession>
<reference evidence="1" key="2">
    <citation type="submission" date="1997-10" db="EMBL/GenBank/DDBJ databases">
        <title>Isolation and Characterization of Early Inducible Rice Genes by a Fungal Elicitor with mRNA Differential Display.</title>
        <authorList>
            <person name="kim C.Y."/>
            <person name="Jeong S.Y."/>
            <person name="Choe M.S."/>
            <person name="Cheong Y.H."/>
            <person name="Han C.-D."/>
            <person name="Cho M.J."/>
        </authorList>
    </citation>
    <scope>NUCLEOTIDE SEQUENCE</scope>
</reference>
<dbReference type="AlphaFoldDB" id="O24522"/>
<evidence type="ECO:0000313" key="1">
    <source>
        <dbReference type="EMBL" id="AAB71382.1"/>
    </source>
</evidence>
<reference evidence="1" key="1">
    <citation type="submission" date="1997-03" db="EMBL/GenBank/DDBJ databases">
        <authorList>
            <person name="Kim C.Y."/>
            <person name="Jeong S.Y."/>
            <person name="Choe M.S."/>
            <person name="Bae C.G."/>
            <person name="Cheong Y.H."/>
            <person name="Han C.-D."/>
            <person name="Cho M.J."/>
        </authorList>
    </citation>
    <scope>NUCLEOTIDE SEQUENCE</scope>
</reference>
<name>O24522_ORYSA</name>
<proteinExistence type="evidence at transcript level"/>
<dbReference type="EMBL" id="U95216">
    <property type="protein sequence ID" value="AAB71382.1"/>
    <property type="molecule type" value="mRNA"/>
</dbReference>
<protein>
    <submittedName>
        <fullName evidence="1">Ethylene responsive element binding protein</fullName>
    </submittedName>
</protein>
<dbReference type="PIR" id="T04365">
    <property type="entry name" value="T04365"/>
</dbReference>
<sequence>MVLLQSLPKERERTISGASATALGVSGLLKSKSSQGCSCLAWHFQQC</sequence>